<accession>A0A8G2FX65</accession>
<dbReference type="InterPro" id="IPR052165">
    <property type="entry name" value="Membrane_assoc_protease"/>
</dbReference>
<dbReference type="InterPro" id="IPR056739">
    <property type="entry name" value="NfeD_membrane"/>
</dbReference>
<comment type="subcellular location">
    <subcellularLocation>
        <location evidence="1">Membrane</location>
        <topology evidence="1">Multi-pass membrane protein</topology>
    </subcellularLocation>
</comment>
<evidence type="ECO:0000256" key="1">
    <source>
        <dbReference type="ARBA" id="ARBA00004141"/>
    </source>
</evidence>
<feature type="transmembrane region" description="Helical" evidence="5">
    <location>
        <begin position="265"/>
        <end position="281"/>
    </location>
</feature>
<sequence length="418" mass="45649">MKLLLIIIIISILIFVPGIHKSQPVINHGNVLIINLTEEIDSGSSNMFHAMSKNYSAVVIYMNTPGGILENMLQMVNCINKTEQRGIPVYTYVPDDGMAASAGSYVAMASDYIYMGSGSYIGPSTPIVVGGTPLEENHTKNAMAALMESMAIAHKRNETAAYSMVINNTAYTSNEAYKIGLINGICNNFTEFLKDMVHGRYIYVNENLYDQFLSFLSNPEVSGLLILIGFFAILIDLYHGSIILSVIGITSIILGFLGAELIDASIVGIILLILGAVLMMLEFKTNHGIALLSGLLTGSLGIYFLASPYYSSNPGYSPSPYGYNILIAIIIILILGFIFIYYISRIYLSQTRRRYTGSESIVGQTGYSLNDIPKNGTGQVSIDGVAWEAINKGETEIKRNDEIVVLGRSGLKLIIKKH</sequence>
<dbReference type="PANTHER" id="PTHR33507">
    <property type="entry name" value="INNER MEMBRANE PROTEIN YBBJ"/>
    <property type="match status" value="1"/>
</dbReference>
<evidence type="ECO:0000256" key="3">
    <source>
        <dbReference type="ARBA" id="ARBA00022989"/>
    </source>
</evidence>
<keyword evidence="10" id="KW-1185">Reference proteome</keyword>
<evidence type="ECO:0000259" key="7">
    <source>
        <dbReference type="Pfam" id="PF24961"/>
    </source>
</evidence>
<evidence type="ECO:0000259" key="6">
    <source>
        <dbReference type="Pfam" id="PF01957"/>
    </source>
</evidence>
<dbReference type="GO" id="GO:0016020">
    <property type="term" value="C:membrane"/>
    <property type="evidence" value="ECO:0007669"/>
    <property type="project" value="UniProtKB-SubCell"/>
</dbReference>
<protein>
    <submittedName>
        <fullName evidence="9">Nodulation efficiency protein NfeD</fullName>
    </submittedName>
</protein>
<dbReference type="EMBL" id="FWYE01000002">
    <property type="protein sequence ID" value="SMD31132.1"/>
    <property type="molecule type" value="Genomic_DNA"/>
</dbReference>
<dbReference type="Pfam" id="PF25145">
    <property type="entry name" value="NfeD1b_N"/>
    <property type="match status" value="1"/>
</dbReference>
<proteinExistence type="predicted"/>
<feature type="domain" description="NfeD integral membrane" evidence="7">
    <location>
        <begin position="221"/>
        <end position="340"/>
    </location>
</feature>
<dbReference type="CDD" id="cd07021">
    <property type="entry name" value="Clp_protease_NfeD_like"/>
    <property type="match status" value="1"/>
</dbReference>
<keyword evidence="2 5" id="KW-0812">Transmembrane</keyword>
<dbReference type="Gene3D" id="2.40.50.140">
    <property type="entry name" value="Nucleic acid-binding proteins"/>
    <property type="match status" value="1"/>
</dbReference>
<dbReference type="InterPro" id="IPR029045">
    <property type="entry name" value="ClpP/crotonase-like_dom_sf"/>
</dbReference>
<reference evidence="9 10" key="1">
    <citation type="submission" date="2017-04" db="EMBL/GenBank/DDBJ databases">
        <authorList>
            <person name="Varghese N."/>
            <person name="Submissions S."/>
        </authorList>
    </citation>
    <scope>NUCLEOTIDE SEQUENCE [LARGE SCALE GENOMIC DNA]</scope>
    <source>
        <strain evidence="9 10">DSM 9789</strain>
    </source>
</reference>
<dbReference type="InterPro" id="IPR012340">
    <property type="entry name" value="NA-bd_OB-fold"/>
</dbReference>
<feature type="transmembrane region" description="Helical" evidence="5">
    <location>
        <begin position="288"/>
        <end position="309"/>
    </location>
</feature>
<evidence type="ECO:0000256" key="4">
    <source>
        <dbReference type="ARBA" id="ARBA00023136"/>
    </source>
</evidence>
<dbReference type="Proteomes" id="UP000192315">
    <property type="component" value="Unassembled WGS sequence"/>
</dbReference>
<evidence type="ECO:0000256" key="5">
    <source>
        <dbReference type="SAM" id="Phobius"/>
    </source>
</evidence>
<keyword evidence="3 5" id="KW-1133">Transmembrane helix</keyword>
<dbReference type="SUPFAM" id="SSF52096">
    <property type="entry name" value="ClpP/crotonase"/>
    <property type="match status" value="1"/>
</dbReference>
<dbReference type="Pfam" id="PF01957">
    <property type="entry name" value="NfeD"/>
    <property type="match status" value="1"/>
</dbReference>
<name>A0A8G2FX65_PICTO</name>
<dbReference type="InterPro" id="IPR056738">
    <property type="entry name" value="NfeD1b_N"/>
</dbReference>
<keyword evidence="4 5" id="KW-0472">Membrane</keyword>
<dbReference type="InterPro" id="IPR002810">
    <property type="entry name" value="NfeD-like_C"/>
</dbReference>
<evidence type="ECO:0000313" key="10">
    <source>
        <dbReference type="Proteomes" id="UP000192315"/>
    </source>
</evidence>
<feature type="domain" description="NfeD1b N-terminal" evidence="8">
    <location>
        <begin position="31"/>
        <end position="171"/>
    </location>
</feature>
<evidence type="ECO:0000313" key="9">
    <source>
        <dbReference type="EMBL" id="SMD31132.1"/>
    </source>
</evidence>
<comment type="caution">
    <text evidence="9">The sequence shown here is derived from an EMBL/GenBank/DDBJ whole genome shotgun (WGS) entry which is preliminary data.</text>
</comment>
<feature type="transmembrane region" description="Helical" evidence="5">
    <location>
        <begin position="321"/>
        <end position="344"/>
    </location>
</feature>
<organism evidence="9 10">
    <name type="scientific">Picrophilus torridus (strain ATCC 700027 / DSM 9790 / JCM 10055 / NBRC 100828 / KAW 2/3)</name>
    <dbReference type="NCBI Taxonomy" id="1122961"/>
    <lineage>
        <taxon>Archaea</taxon>
        <taxon>Methanobacteriati</taxon>
        <taxon>Thermoplasmatota</taxon>
        <taxon>Thermoplasmata</taxon>
        <taxon>Thermoplasmatales</taxon>
        <taxon>Picrophilaceae</taxon>
        <taxon>Picrophilus</taxon>
    </lineage>
</organism>
<evidence type="ECO:0000259" key="8">
    <source>
        <dbReference type="Pfam" id="PF25145"/>
    </source>
</evidence>
<dbReference type="Pfam" id="PF24961">
    <property type="entry name" value="NfeD_membrane"/>
    <property type="match status" value="1"/>
</dbReference>
<feature type="transmembrane region" description="Helical" evidence="5">
    <location>
        <begin position="212"/>
        <end position="235"/>
    </location>
</feature>
<dbReference type="Gene3D" id="3.90.226.10">
    <property type="entry name" value="2-enoyl-CoA Hydratase, Chain A, domain 1"/>
    <property type="match status" value="1"/>
</dbReference>
<feature type="transmembrane region" description="Helical" evidence="5">
    <location>
        <begin position="242"/>
        <end position="259"/>
    </location>
</feature>
<dbReference type="RefSeq" id="WP_084272890.1">
    <property type="nucleotide sequence ID" value="NZ_FWYE01000002.1"/>
</dbReference>
<dbReference type="AlphaFoldDB" id="A0A8G2FX65"/>
<dbReference type="SUPFAM" id="SSF141322">
    <property type="entry name" value="NfeD domain-like"/>
    <property type="match status" value="1"/>
</dbReference>
<feature type="domain" description="NfeD-like C-terminal" evidence="6">
    <location>
        <begin position="359"/>
        <end position="417"/>
    </location>
</feature>
<gene>
    <name evidence="9" type="ORF">SAMN02745355_1053</name>
</gene>
<evidence type="ECO:0000256" key="2">
    <source>
        <dbReference type="ARBA" id="ARBA00022692"/>
    </source>
</evidence>